<dbReference type="Proteomes" id="UP000789901">
    <property type="component" value="Unassembled WGS sequence"/>
</dbReference>
<organism evidence="1 2">
    <name type="scientific">Gigaspora margarita</name>
    <dbReference type="NCBI Taxonomy" id="4874"/>
    <lineage>
        <taxon>Eukaryota</taxon>
        <taxon>Fungi</taxon>
        <taxon>Fungi incertae sedis</taxon>
        <taxon>Mucoromycota</taxon>
        <taxon>Glomeromycotina</taxon>
        <taxon>Glomeromycetes</taxon>
        <taxon>Diversisporales</taxon>
        <taxon>Gigasporaceae</taxon>
        <taxon>Gigaspora</taxon>
    </lineage>
</organism>
<accession>A0ABN7V9N1</accession>
<dbReference type="EMBL" id="CAJVQB010011401">
    <property type="protein sequence ID" value="CAG8747455.1"/>
    <property type="molecule type" value="Genomic_DNA"/>
</dbReference>
<evidence type="ECO:0000313" key="2">
    <source>
        <dbReference type="Proteomes" id="UP000789901"/>
    </source>
</evidence>
<gene>
    <name evidence="1" type="ORF">GMARGA_LOCUS16031</name>
</gene>
<keyword evidence="2" id="KW-1185">Reference proteome</keyword>
<evidence type="ECO:0000313" key="1">
    <source>
        <dbReference type="EMBL" id="CAG8747455.1"/>
    </source>
</evidence>
<protein>
    <submittedName>
        <fullName evidence="1">197_t:CDS:1</fullName>
    </submittedName>
</protein>
<feature type="non-terminal residue" evidence="1">
    <location>
        <position position="1"/>
    </location>
</feature>
<comment type="caution">
    <text evidence="1">The sequence shown here is derived from an EMBL/GenBank/DDBJ whole genome shotgun (WGS) entry which is preliminary data.</text>
</comment>
<name>A0ABN7V9N1_GIGMA</name>
<reference evidence="1 2" key="1">
    <citation type="submission" date="2021-06" db="EMBL/GenBank/DDBJ databases">
        <authorList>
            <person name="Kallberg Y."/>
            <person name="Tangrot J."/>
            <person name="Rosling A."/>
        </authorList>
    </citation>
    <scope>NUCLEOTIDE SEQUENCE [LARGE SCALE GENOMIC DNA]</scope>
    <source>
        <strain evidence="1 2">120-4 pot B 10/14</strain>
    </source>
</reference>
<sequence>HNTRTYYNFIGSKNGSTKDINNVCNNLNSLFTSLEISMIKNLQNFCYQLSLPFSRP</sequence>
<proteinExistence type="predicted"/>